<feature type="non-terminal residue" evidence="1">
    <location>
        <position position="127"/>
    </location>
</feature>
<dbReference type="Proteomes" id="UP000805193">
    <property type="component" value="Unassembled WGS sequence"/>
</dbReference>
<comment type="caution">
    <text evidence="1">The sequence shown here is derived from an EMBL/GenBank/DDBJ whole genome shotgun (WGS) entry which is preliminary data.</text>
</comment>
<gene>
    <name evidence="1" type="ORF">HPB47_016821</name>
</gene>
<protein>
    <submittedName>
        <fullName evidence="1">Uncharacterized protein</fullName>
    </submittedName>
</protein>
<sequence length="127" mass="13850">RLGEQAILKRCINGMTQDAIGSIHSVIRGQNFKNMHDSRLSLERAVAEAVSLSWSFSRHSNEKREQTTGQVCVNGGSVPKDSGQAVTKTRVAAATFVGVPRPREAQHCYLPSGSWAPTYQSSTPRPL</sequence>
<feature type="non-terminal residue" evidence="1">
    <location>
        <position position="1"/>
    </location>
</feature>
<reference evidence="1 2" key="1">
    <citation type="journal article" date="2020" name="Cell">
        <title>Large-Scale Comparative Analyses of Tick Genomes Elucidate Their Genetic Diversity and Vector Capacities.</title>
        <authorList>
            <consortium name="Tick Genome and Microbiome Consortium (TIGMIC)"/>
            <person name="Jia N."/>
            <person name="Wang J."/>
            <person name="Shi W."/>
            <person name="Du L."/>
            <person name="Sun Y."/>
            <person name="Zhan W."/>
            <person name="Jiang J.F."/>
            <person name="Wang Q."/>
            <person name="Zhang B."/>
            <person name="Ji P."/>
            <person name="Bell-Sakyi L."/>
            <person name="Cui X.M."/>
            <person name="Yuan T.T."/>
            <person name="Jiang B.G."/>
            <person name="Yang W.F."/>
            <person name="Lam T.T."/>
            <person name="Chang Q.C."/>
            <person name="Ding S.J."/>
            <person name="Wang X.J."/>
            <person name="Zhu J.G."/>
            <person name="Ruan X.D."/>
            <person name="Zhao L."/>
            <person name="Wei J.T."/>
            <person name="Ye R.Z."/>
            <person name="Que T.C."/>
            <person name="Du C.H."/>
            <person name="Zhou Y.H."/>
            <person name="Cheng J.X."/>
            <person name="Dai P.F."/>
            <person name="Guo W.B."/>
            <person name="Han X.H."/>
            <person name="Huang E.J."/>
            <person name="Li L.F."/>
            <person name="Wei W."/>
            <person name="Gao Y.C."/>
            <person name="Liu J.Z."/>
            <person name="Shao H.Z."/>
            <person name="Wang X."/>
            <person name="Wang C.C."/>
            <person name="Yang T.C."/>
            <person name="Huo Q.B."/>
            <person name="Li W."/>
            <person name="Chen H.Y."/>
            <person name="Chen S.E."/>
            <person name="Zhou L.G."/>
            <person name="Ni X.B."/>
            <person name="Tian J.H."/>
            <person name="Sheng Y."/>
            <person name="Liu T."/>
            <person name="Pan Y.S."/>
            <person name="Xia L.Y."/>
            <person name="Li J."/>
            <person name="Zhao F."/>
            <person name="Cao W.C."/>
        </authorList>
    </citation>
    <scope>NUCLEOTIDE SEQUENCE [LARGE SCALE GENOMIC DNA]</scope>
    <source>
        <strain evidence="1">Iper-2018</strain>
    </source>
</reference>
<proteinExistence type="predicted"/>
<evidence type="ECO:0000313" key="1">
    <source>
        <dbReference type="EMBL" id="KAG0438927.1"/>
    </source>
</evidence>
<organism evidence="1 2">
    <name type="scientific">Ixodes persulcatus</name>
    <name type="common">Taiga tick</name>
    <dbReference type="NCBI Taxonomy" id="34615"/>
    <lineage>
        <taxon>Eukaryota</taxon>
        <taxon>Metazoa</taxon>
        <taxon>Ecdysozoa</taxon>
        <taxon>Arthropoda</taxon>
        <taxon>Chelicerata</taxon>
        <taxon>Arachnida</taxon>
        <taxon>Acari</taxon>
        <taxon>Parasitiformes</taxon>
        <taxon>Ixodida</taxon>
        <taxon>Ixodoidea</taxon>
        <taxon>Ixodidae</taxon>
        <taxon>Ixodinae</taxon>
        <taxon>Ixodes</taxon>
    </lineage>
</organism>
<accession>A0AC60QPW9</accession>
<name>A0AC60QPW9_IXOPE</name>
<evidence type="ECO:0000313" key="2">
    <source>
        <dbReference type="Proteomes" id="UP000805193"/>
    </source>
</evidence>
<dbReference type="EMBL" id="JABSTQ010005621">
    <property type="protein sequence ID" value="KAG0438927.1"/>
    <property type="molecule type" value="Genomic_DNA"/>
</dbReference>
<keyword evidence="2" id="KW-1185">Reference proteome</keyword>